<evidence type="ECO:0000313" key="2">
    <source>
        <dbReference type="Proteomes" id="UP000035762"/>
    </source>
</evidence>
<dbReference type="RefSeq" id="WP_009337359.1">
    <property type="nucleotide sequence ID" value="NZ_CCAZ020000001.1"/>
</dbReference>
<keyword evidence="2" id="KW-1185">Reference proteome</keyword>
<gene>
    <name evidence="1" type="ORF">BN961_00450</name>
</gene>
<reference evidence="1 2" key="1">
    <citation type="journal article" date="2014" name="Genome Announc.">
        <title>Genome Sequence of Afipia felis Strain 76713, Isolated in Hospital Water Using an Amoeba Co-Culture Procedure.</title>
        <authorList>
            <person name="Benamar S."/>
            <person name="La Scola B."/>
            <person name="Croce O."/>
        </authorList>
    </citation>
    <scope>NUCLEOTIDE SEQUENCE [LARGE SCALE GENOMIC DNA]</scope>
    <source>
        <strain evidence="1 2">76713</strain>
    </source>
</reference>
<proteinExistence type="predicted"/>
<organism evidence="1 2">
    <name type="scientific">Afipia felis</name>
    <name type="common">Cat scratch disease bacillus</name>
    <dbReference type="NCBI Taxonomy" id="1035"/>
    <lineage>
        <taxon>Bacteria</taxon>
        <taxon>Pseudomonadati</taxon>
        <taxon>Pseudomonadota</taxon>
        <taxon>Alphaproteobacteria</taxon>
        <taxon>Hyphomicrobiales</taxon>
        <taxon>Nitrobacteraceae</taxon>
        <taxon>Afipia</taxon>
    </lineage>
</organism>
<evidence type="ECO:0000313" key="1">
    <source>
        <dbReference type="EMBL" id="CEG07069.1"/>
    </source>
</evidence>
<dbReference type="OrthoDB" id="8453614at2"/>
<dbReference type="AlphaFoldDB" id="A0A090MN18"/>
<dbReference type="Proteomes" id="UP000035762">
    <property type="component" value="Unassembled WGS sequence"/>
</dbReference>
<sequence>MQLGEVIRGFDDEANAAEALVACGDVALLARVDAMTSRFGETVGEYASGAVRRFSSLAESEDWLGLMNVLERASDPGTGCLTYMVGWSLKHDEAMAAAPEEGGHSHEGCTCGGHGGCS</sequence>
<dbReference type="EMBL" id="CCAZ020000001">
    <property type="protein sequence ID" value="CEG07069.1"/>
    <property type="molecule type" value="Genomic_DNA"/>
</dbReference>
<accession>A0A090MN18</accession>
<dbReference type="STRING" id="1035.BN961_00450"/>
<name>A0A090MN18_AFIFE</name>
<protein>
    <submittedName>
        <fullName evidence="1">Uncharacterized protein</fullName>
    </submittedName>
</protein>
<comment type="caution">
    <text evidence="1">The sequence shown here is derived from an EMBL/GenBank/DDBJ whole genome shotgun (WGS) entry which is preliminary data.</text>
</comment>